<evidence type="ECO:0000256" key="2">
    <source>
        <dbReference type="ARBA" id="ARBA00022723"/>
    </source>
</evidence>
<sequence>MKSFLALFLSLSLFSAAPFATARGEPASVQDGINVEEGSRLRKLVPAQQLEEQAAQQYAALKKEAAQKDVLVPENHPQVQRLRAIAKRIIPHTERWNERADQWPWEVNLIALKEVNAFCMPGGKIAFFGGLLETLKLTDDEVAIVMGHEIAHALREHARERMAKGSLLSLGATIGSAVLGLGDIGQAVVGQGAQLWMLKFSRGHETDADVVGLDIVARAGFDPRAGVTLWQKMSALNKSAPPQWMSTHPAGKNRIAQIRKHLPSVMPLYAKSRGTTVAALSPYQTNVKGIAPVK</sequence>
<dbReference type="Proteomes" id="UP001225596">
    <property type="component" value="Unassembled WGS sequence"/>
</dbReference>
<reference evidence="9 10" key="1">
    <citation type="submission" date="2023-08" db="EMBL/GenBank/DDBJ databases">
        <title>Oxalobacteraceae gen .nov., isolated from river sludge outside the plant.</title>
        <authorList>
            <person name="Zhao S.Y."/>
        </authorList>
    </citation>
    <scope>NUCLEOTIDE SEQUENCE [LARGE SCALE GENOMIC DNA]</scope>
    <source>
        <strain evidence="9 10">R-40</strain>
    </source>
</reference>
<protein>
    <submittedName>
        <fullName evidence="9">M48 family metallopeptidase</fullName>
    </submittedName>
</protein>
<keyword evidence="1 6" id="KW-0645">Protease</keyword>
<dbReference type="RefSeq" id="WP_338435064.1">
    <property type="nucleotide sequence ID" value="NZ_JAUYVH010000001.1"/>
</dbReference>
<dbReference type="EMBL" id="JAUYVH010000001">
    <property type="protein sequence ID" value="MDQ9169214.1"/>
    <property type="molecule type" value="Genomic_DNA"/>
</dbReference>
<dbReference type="Gene3D" id="3.30.2010.10">
    <property type="entry name" value="Metalloproteases ('zincins'), catalytic domain"/>
    <property type="match status" value="1"/>
</dbReference>
<keyword evidence="3 6" id="KW-0378">Hydrolase</keyword>
<gene>
    <name evidence="9" type="ORF">Q8A64_02190</name>
</gene>
<evidence type="ECO:0000256" key="4">
    <source>
        <dbReference type="ARBA" id="ARBA00022833"/>
    </source>
</evidence>
<keyword evidence="7" id="KW-0732">Signal</keyword>
<dbReference type="InterPro" id="IPR051156">
    <property type="entry name" value="Mito/Outer_Membr_Metalloprot"/>
</dbReference>
<comment type="caution">
    <text evidence="9">The sequence shown here is derived from an EMBL/GenBank/DDBJ whole genome shotgun (WGS) entry which is preliminary data.</text>
</comment>
<proteinExistence type="inferred from homology"/>
<keyword evidence="5 6" id="KW-0482">Metalloprotease</keyword>
<keyword evidence="10" id="KW-1185">Reference proteome</keyword>
<evidence type="ECO:0000313" key="10">
    <source>
        <dbReference type="Proteomes" id="UP001225596"/>
    </source>
</evidence>
<feature type="domain" description="Peptidase M48" evidence="8">
    <location>
        <begin position="80"/>
        <end position="260"/>
    </location>
</feature>
<dbReference type="PANTHER" id="PTHR22726">
    <property type="entry name" value="METALLOENDOPEPTIDASE OMA1"/>
    <property type="match status" value="1"/>
</dbReference>
<feature type="chain" id="PRO_5046038913" evidence="7">
    <location>
        <begin position="23"/>
        <end position="294"/>
    </location>
</feature>
<evidence type="ECO:0000256" key="3">
    <source>
        <dbReference type="ARBA" id="ARBA00022801"/>
    </source>
</evidence>
<evidence type="ECO:0000259" key="8">
    <source>
        <dbReference type="Pfam" id="PF01435"/>
    </source>
</evidence>
<comment type="cofactor">
    <cofactor evidence="6">
        <name>Zn(2+)</name>
        <dbReference type="ChEBI" id="CHEBI:29105"/>
    </cofactor>
    <text evidence="6">Binds 1 zinc ion per subunit.</text>
</comment>
<dbReference type="CDD" id="cd07331">
    <property type="entry name" value="M48C_Oma1_like"/>
    <property type="match status" value="1"/>
</dbReference>
<dbReference type="PANTHER" id="PTHR22726:SF1">
    <property type="entry name" value="METALLOENDOPEPTIDASE OMA1, MITOCHONDRIAL"/>
    <property type="match status" value="1"/>
</dbReference>
<evidence type="ECO:0000256" key="6">
    <source>
        <dbReference type="RuleBase" id="RU003983"/>
    </source>
</evidence>
<evidence type="ECO:0000256" key="1">
    <source>
        <dbReference type="ARBA" id="ARBA00022670"/>
    </source>
</evidence>
<feature type="signal peptide" evidence="7">
    <location>
        <begin position="1"/>
        <end position="22"/>
    </location>
</feature>
<evidence type="ECO:0000256" key="7">
    <source>
        <dbReference type="SAM" id="SignalP"/>
    </source>
</evidence>
<dbReference type="InterPro" id="IPR001915">
    <property type="entry name" value="Peptidase_M48"/>
</dbReference>
<keyword evidence="4 6" id="KW-0862">Zinc</keyword>
<dbReference type="Pfam" id="PF01435">
    <property type="entry name" value="Peptidase_M48"/>
    <property type="match status" value="1"/>
</dbReference>
<evidence type="ECO:0000313" key="9">
    <source>
        <dbReference type="EMBL" id="MDQ9169214.1"/>
    </source>
</evidence>
<organism evidence="9 10">
    <name type="scientific">Keguizhuia sedimenti</name>
    <dbReference type="NCBI Taxonomy" id="3064264"/>
    <lineage>
        <taxon>Bacteria</taxon>
        <taxon>Pseudomonadati</taxon>
        <taxon>Pseudomonadota</taxon>
        <taxon>Betaproteobacteria</taxon>
        <taxon>Burkholderiales</taxon>
        <taxon>Oxalobacteraceae</taxon>
        <taxon>Keguizhuia</taxon>
    </lineage>
</organism>
<keyword evidence="2" id="KW-0479">Metal-binding</keyword>
<name>A0ABU1BK18_9BURK</name>
<accession>A0ABU1BK18</accession>
<comment type="similarity">
    <text evidence="6">Belongs to the peptidase M48 family.</text>
</comment>
<evidence type="ECO:0000256" key="5">
    <source>
        <dbReference type="ARBA" id="ARBA00023049"/>
    </source>
</evidence>